<dbReference type="Gramene" id="AET1Gv20004400.1">
    <property type="protein sequence ID" value="AET1Gv20004400.1"/>
    <property type="gene ID" value="AET1Gv20004400"/>
</dbReference>
<dbReference type="Proteomes" id="UP000015105">
    <property type="component" value="Chromosome 1D"/>
</dbReference>
<reference evidence="1" key="3">
    <citation type="journal article" date="2017" name="Nature">
        <title>Genome sequence of the progenitor of the wheat D genome Aegilops tauschii.</title>
        <authorList>
            <person name="Luo M.C."/>
            <person name="Gu Y.Q."/>
            <person name="Puiu D."/>
            <person name="Wang H."/>
            <person name="Twardziok S.O."/>
            <person name="Deal K.R."/>
            <person name="Huo N."/>
            <person name="Zhu T."/>
            <person name="Wang L."/>
            <person name="Wang Y."/>
            <person name="McGuire P.E."/>
            <person name="Liu S."/>
            <person name="Long H."/>
            <person name="Ramasamy R.K."/>
            <person name="Rodriguez J.C."/>
            <person name="Van S.L."/>
            <person name="Yuan L."/>
            <person name="Wang Z."/>
            <person name="Xia Z."/>
            <person name="Xiao L."/>
            <person name="Anderson O.D."/>
            <person name="Ouyang S."/>
            <person name="Liang Y."/>
            <person name="Zimin A.V."/>
            <person name="Pertea G."/>
            <person name="Qi P."/>
            <person name="Bennetzen J.L."/>
            <person name="Dai X."/>
            <person name="Dawson M.W."/>
            <person name="Muller H.G."/>
            <person name="Kugler K."/>
            <person name="Rivarola-Duarte L."/>
            <person name="Spannagl M."/>
            <person name="Mayer K.F.X."/>
            <person name="Lu F.H."/>
            <person name="Bevan M.W."/>
            <person name="Leroy P."/>
            <person name="Li P."/>
            <person name="You F.M."/>
            <person name="Sun Q."/>
            <person name="Liu Z."/>
            <person name="Lyons E."/>
            <person name="Wicker T."/>
            <person name="Salzberg S.L."/>
            <person name="Devos K.M."/>
            <person name="Dvorak J."/>
        </authorList>
    </citation>
    <scope>NUCLEOTIDE SEQUENCE [LARGE SCALE GENOMIC DNA]</scope>
    <source>
        <strain evidence="1">cv. AL8/78</strain>
    </source>
</reference>
<sequence>MNMADTRKRNRLQRHDCKAHMIVGLRDNRWTVTCFTDDHTHALVQLEEKVRFYWSHRKIPREDLQMIRTFHERNLSTSDCMGILGDCHGGDQRRLGYVKRDVPNARSEMRQTMAFQDMAMTIEYFERRQAENPQFFYATQVNKETNVVEALFWVDGRTRTLYRKYKDCVFFDTTFCTNKYNMPFLRSLASTTIFRLLS</sequence>
<keyword evidence="2" id="KW-1185">Reference proteome</keyword>
<evidence type="ECO:0000313" key="1">
    <source>
        <dbReference type="EnsemblPlants" id="AET1Gv20004400.1"/>
    </source>
</evidence>
<dbReference type="PANTHER" id="PTHR47718:SF4">
    <property type="entry name" value="PROTEIN FAR1-RELATED SEQUENCE"/>
    <property type="match status" value="1"/>
</dbReference>
<dbReference type="AlphaFoldDB" id="A0A452XI22"/>
<dbReference type="Gramene" id="AET1Gv20004400.2">
    <property type="protein sequence ID" value="AET1Gv20004400.2"/>
    <property type="gene ID" value="AET1Gv20004400"/>
</dbReference>
<dbReference type="EnsemblPlants" id="AET1Gv20004400.2">
    <property type="protein sequence ID" value="AET1Gv20004400.2"/>
    <property type="gene ID" value="AET1Gv20004400"/>
</dbReference>
<reference evidence="1" key="5">
    <citation type="journal article" date="2021" name="G3 (Bethesda)">
        <title>Aegilops tauschii genome assembly Aet v5.0 features greater sequence contiguity and improved annotation.</title>
        <authorList>
            <person name="Wang L."/>
            <person name="Zhu T."/>
            <person name="Rodriguez J.C."/>
            <person name="Deal K.R."/>
            <person name="Dubcovsky J."/>
            <person name="McGuire P.E."/>
            <person name="Lux T."/>
            <person name="Spannagl M."/>
            <person name="Mayer K.F.X."/>
            <person name="Baldrich P."/>
            <person name="Meyers B.C."/>
            <person name="Huo N."/>
            <person name="Gu Y.Q."/>
            <person name="Zhou H."/>
            <person name="Devos K.M."/>
            <person name="Bennetzen J.L."/>
            <person name="Unver T."/>
            <person name="Budak H."/>
            <person name="Gulick P.J."/>
            <person name="Galiba G."/>
            <person name="Kalapos B."/>
            <person name="Nelson D.R."/>
            <person name="Li P."/>
            <person name="You F.M."/>
            <person name="Luo M.C."/>
            <person name="Dvorak J."/>
        </authorList>
    </citation>
    <scope>NUCLEOTIDE SEQUENCE [LARGE SCALE GENOMIC DNA]</scope>
    <source>
        <strain evidence="1">cv. AL8/78</strain>
    </source>
</reference>
<dbReference type="EnsemblPlants" id="AET1Gv20004400.1">
    <property type="protein sequence ID" value="AET1Gv20004400.1"/>
    <property type="gene ID" value="AET1Gv20004400"/>
</dbReference>
<name>A0A452XI22_AEGTS</name>
<evidence type="ECO:0000313" key="2">
    <source>
        <dbReference type="Proteomes" id="UP000015105"/>
    </source>
</evidence>
<reference evidence="2" key="2">
    <citation type="journal article" date="2017" name="Nat. Plants">
        <title>The Aegilops tauschii genome reveals multiple impacts of transposons.</title>
        <authorList>
            <person name="Zhao G."/>
            <person name="Zou C."/>
            <person name="Li K."/>
            <person name="Wang K."/>
            <person name="Li T."/>
            <person name="Gao L."/>
            <person name="Zhang X."/>
            <person name="Wang H."/>
            <person name="Yang Z."/>
            <person name="Liu X."/>
            <person name="Jiang W."/>
            <person name="Mao L."/>
            <person name="Kong X."/>
            <person name="Jiao Y."/>
            <person name="Jia J."/>
        </authorList>
    </citation>
    <scope>NUCLEOTIDE SEQUENCE [LARGE SCALE GENOMIC DNA]</scope>
    <source>
        <strain evidence="2">cv. AL8/78</strain>
    </source>
</reference>
<dbReference type="PANTHER" id="PTHR47718">
    <property type="entry name" value="OS01G0519700 PROTEIN"/>
    <property type="match status" value="1"/>
</dbReference>
<protein>
    <submittedName>
        <fullName evidence="1">Uncharacterized protein</fullName>
    </submittedName>
</protein>
<organism evidence="1 2">
    <name type="scientific">Aegilops tauschii subsp. strangulata</name>
    <name type="common">Goatgrass</name>
    <dbReference type="NCBI Taxonomy" id="200361"/>
    <lineage>
        <taxon>Eukaryota</taxon>
        <taxon>Viridiplantae</taxon>
        <taxon>Streptophyta</taxon>
        <taxon>Embryophyta</taxon>
        <taxon>Tracheophyta</taxon>
        <taxon>Spermatophyta</taxon>
        <taxon>Magnoliopsida</taxon>
        <taxon>Liliopsida</taxon>
        <taxon>Poales</taxon>
        <taxon>Poaceae</taxon>
        <taxon>BOP clade</taxon>
        <taxon>Pooideae</taxon>
        <taxon>Triticodae</taxon>
        <taxon>Triticeae</taxon>
        <taxon>Triticinae</taxon>
        <taxon>Aegilops</taxon>
    </lineage>
</organism>
<accession>A0A452XI22</accession>
<reference evidence="2" key="1">
    <citation type="journal article" date="2014" name="Science">
        <title>Ancient hybridizations among the ancestral genomes of bread wheat.</title>
        <authorList>
            <consortium name="International Wheat Genome Sequencing Consortium,"/>
            <person name="Marcussen T."/>
            <person name="Sandve S.R."/>
            <person name="Heier L."/>
            <person name="Spannagl M."/>
            <person name="Pfeifer M."/>
            <person name="Jakobsen K.S."/>
            <person name="Wulff B.B."/>
            <person name="Steuernagel B."/>
            <person name="Mayer K.F."/>
            <person name="Olsen O.A."/>
        </authorList>
    </citation>
    <scope>NUCLEOTIDE SEQUENCE [LARGE SCALE GENOMIC DNA]</scope>
    <source>
        <strain evidence="2">cv. AL8/78</strain>
    </source>
</reference>
<proteinExistence type="predicted"/>
<reference evidence="1" key="4">
    <citation type="submission" date="2019-03" db="UniProtKB">
        <authorList>
            <consortium name="EnsemblPlants"/>
        </authorList>
    </citation>
    <scope>IDENTIFICATION</scope>
</reference>